<dbReference type="OrthoDB" id="7510834at2"/>
<dbReference type="SUPFAM" id="SSF51004">
    <property type="entry name" value="C-terminal (heme d1) domain of cytochrome cd1-nitrite reductase"/>
    <property type="match status" value="1"/>
</dbReference>
<evidence type="ECO:0000313" key="3">
    <source>
        <dbReference type="Proteomes" id="UP000239772"/>
    </source>
</evidence>
<dbReference type="AlphaFoldDB" id="A0A2T1HUI6"/>
<keyword evidence="3" id="KW-1185">Reference proteome</keyword>
<dbReference type="Gene3D" id="2.130.10.10">
    <property type="entry name" value="YVTN repeat-like/Quinoprotein amine dehydrogenase"/>
    <property type="match status" value="2"/>
</dbReference>
<dbReference type="EMBL" id="PVZS01000008">
    <property type="protein sequence ID" value="PSC05322.1"/>
    <property type="molecule type" value="Genomic_DNA"/>
</dbReference>
<feature type="signal peptide" evidence="1">
    <location>
        <begin position="1"/>
        <end position="24"/>
    </location>
</feature>
<dbReference type="InterPro" id="IPR011048">
    <property type="entry name" value="Haem_d1_sf"/>
</dbReference>
<sequence>MRTAAGVSLALAAVLAGVPLPARAATLTVEARVPLGAVKGRIDHLALDLDGRRLFVAELGNDTVAVVDLRAGRVVDRIEGLAEPQGVGWEPKTRTLWVANARDGSVRVFDGVSLKPLGRIDLGEDADNVRISRGQIFVGYGSGALAVIDASSRKVTATLPLKAHPEGFQVDRNSGKAFVNAPDRQEIAVLDVSTGKQVATWKTGRFRANFPMALAPRGEGLAVVARQSAALLRYRPDGAIRWHAPTCGDADDVFFDPRRRRIYVSCGEGVVAVRPDREGGETEKIPTGQGARTSLFSPELDRLFVAAPARSGRAEIIVLKPAGN</sequence>
<evidence type="ECO:0000256" key="1">
    <source>
        <dbReference type="SAM" id="SignalP"/>
    </source>
</evidence>
<dbReference type="Proteomes" id="UP000239772">
    <property type="component" value="Unassembled WGS sequence"/>
</dbReference>
<proteinExistence type="predicted"/>
<dbReference type="InterPro" id="IPR051200">
    <property type="entry name" value="Host-pathogen_enzymatic-act"/>
</dbReference>
<dbReference type="PANTHER" id="PTHR47197">
    <property type="entry name" value="PROTEIN NIRF"/>
    <property type="match status" value="1"/>
</dbReference>
<dbReference type="RefSeq" id="WP_106336332.1">
    <property type="nucleotide sequence ID" value="NZ_PVZS01000008.1"/>
</dbReference>
<name>A0A2T1HUI6_9HYPH</name>
<protein>
    <recommendedName>
        <fullName evidence="4">YncE family protein</fullName>
    </recommendedName>
</protein>
<dbReference type="PANTHER" id="PTHR47197:SF3">
    <property type="entry name" value="DIHYDRO-HEME D1 DEHYDROGENASE"/>
    <property type="match status" value="1"/>
</dbReference>
<comment type="caution">
    <text evidence="2">The sequence shown here is derived from an EMBL/GenBank/DDBJ whole genome shotgun (WGS) entry which is preliminary data.</text>
</comment>
<keyword evidence="1" id="KW-0732">Signal</keyword>
<organism evidence="2 3">
    <name type="scientific">Alsobacter soli</name>
    <dbReference type="NCBI Taxonomy" id="2109933"/>
    <lineage>
        <taxon>Bacteria</taxon>
        <taxon>Pseudomonadati</taxon>
        <taxon>Pseudomonadota</taxon>
        <taxon>Alphaproteobacteria</taxon>
        <taxon>Hyphomicrobiales</taxon>
        <taxon>Alsobacteraceae</taxon>
        <taxon>Alsobacter</taxon>
    </lineage>
</organism>
<dbReference type="InterPro" id="IPR015943">
    <property type="entry name" value="WD40/YVTN_repeat-like_dom_sf"/>
</dbReference>
<evidence type="ECO:0000313" key="2">
    <source>
        <dbReference type="EMBL" id="PSC05322.1"/>
    </source>
</evidence>
<gene>
    <name evidence="2" type="ORF">SLNSH_08960</name>
</gene>
<feature type="chain" id="PRO_5015643791" description="YncE family protein" evidence="1">
    <location>
        <begin position="25"/>
        <end position="324"/>
    </location>
</feature>
<reference evidence="3" key="1">
    <citation type="submission" date="2018-03" db="EMBL/GenBank/DDBJ databases">
        <authorList>
            <person name="Sun L."/>
            <person name="Liu H."/>
            <person name="Chen W."/>
            <person name="Huang K."/>
            <person name="Liu W."/>
            <person name="Gao X."/>
        </authorList>
    </citation>
    <scope>NUCLEOTIDE SEQUENCE [LARGE SCALE GENOMIC DNA]</scope>
    <source>
        <strain evidence="3">SH9</strain>
    </source>
</reference>
<evidence type="ECO:0008006" key="4">
    <source>
        <dbReference type="Google" id="ProtNLM"/>
    </source>
</evidence>
<accession>A0A2T1HUI6</accession>